<feature type="domain" description="Enkurin" evidence="7">
    <location>
        <begin position="171"/>
        <end position="263"/>
    </location>
</feature>
<evidence type="ECO:0000256" key="5">
    <source>
        <dbReference type="ARBA" id="ARBA00023273"/>
    </source>
</evidence>
<evidence type="ECO:0000256" key="4">
    <source>
        <dbReference type="ARBA" id="ARBA00023212"/>
    </source>
</evidence>
<evidence type="ECO:0000313" key="8">
    <source>
        <dbReference type="EMBL" id="CAK0782801.1"/>
    </source>
</evidence>
<keyword evidence="4" id="KW-0206">Cytoskeleton</keyword>
<dbReference type="PROSITE" id="PS51665">
    <property type="entry name" value="ENKURIN"/>
    <property type="match status" value="1"/>
</dbReference>
<dbReference type="AlphaFoldDB" id="A0AAV1I7D6"/>
<dbReference type="InterPro" id="IPR052102">
    <property type="entry name" value="Enkurin_domain-protein"/>
</dbReference>
<name>A0AAV1I7D6_9CHLO</name>
<comment type="subcellular location">
    <subcellularLocation>
        <location evidence="1">Cell projection</location>
        <location evidence="1">Cilium</location>
    </subcellularLocation>
    <subcellularLocation>
        <location evidence="2">Cytoplasm</location>
        <location evidence="2">Cytoskeleton</location>
    </subcellularLocation>
</comment>
<dbReference type="GO" id="GO:0005516">
    <property type="term" value="F:calmodulin binding"/>
    <property type="evidence" value="ECO:0007669"/>
    <property type="project" value="TreeGrafter"/>
</dbReference>
<proteinExistence type="predicted"/>
<evidence type="ECO:0000256" key="3">
    <source>
        <dbReference type="ARBA" id="ARBA00022490"/>
    </source>
</evidence>
<dbReference type="PANTHER" id="PTHR21490">
    <property type="entry name" value="ENKURIN-RELATED"/>
    <property type="match status" value="1"/>
</dbReference>
<dbReference type="GO" id="GO:0005856">
    <property type="term" value="C:cytoskeleton"/>
    <property type="evidence" value="ECO:0007669"/>
    <property type="project" value="UniProtKB-SubCell"/>
</dbReference>
<dbReference type="Proteomes" id="UP001314263">
    <property type="component" value="Unassembled WGS sequence"/>
</dbReference>
<dbReference type="InterPro" id="IPR027012">
    <property type="entry name" value="Enkurin_dom"/>
</dbReference>
<dbReference type="GO" id="GO:0005929">
    <property type="term" value="C:cilium"/>
    <property type="evidence" value="ECO:0007669"/>
    <property type="project" value="UniProtKB-SubCell"/>
</dbReference>
<evidence type="ECO:0000313" key="9">
    <source>
        <dbReference type="Proteomes" id="UP001314263"/>
    </source>
</evidence>
<evidence type="ECO:0000256" key="6">
    <source>
        <dbReference type="SAM" id="MobiDB-lite"/>
    </source>
</evidence>
<keyword evidence="3" id="KW-0963">Cytoplasm</keyword>
<evidence type="ECO:0000256" key="2">
    <source>
        <dbReference type="ARBA" id="ARBA00004245"/>
    </source>
</evidence>
<dbReference type="Pfam" id="PF13864">
    <property type="entry name" value="Enkurin"/>
    <property type="match status" value="1"/>
</dbReference>
<keyword evidence="5" id="KW-0966">Cell projection</keyword>
<protein>
    <recommendedName>
        <fullName evidence="7">Enkurin domain-containing protein</fullName>
    </recommendedName>
</protein>
<reference evidence="8 9" key="1">
    <citation type="submission" date="2023-10" db="EMBL/GenBank/DDBJ databases">
        <authorList>
            <person name="Maclean D."/>
            <person name="Macfadyen A."/>
        </authorList>
    </citation>
    <scope>NUCLEOTIDE SEQUENCE [LARGE SCALE GENOMIC DNA]</scope>
</reference>
<evidence type="ECO:0000259" key="7">
    <source>
        <dbReference type="PROSITE" id="PS51665"/>
    </source>
</evidence>
<comment type="caution">
    <text evidence="8">The sequence shown here is derived from an EMBL/GenBank/DDBJ whole genome shotgun (WGS) entry which is preliminary data.</text>
</comment>
<evidence type="ECO:0000256" key="1">
    <source>
        <dbReference type="ARBA" id="ARBA00004138"/>
    </source>
</evidence>
<dbReference type="EMBL" id="CAUYUE010000007">
    <property type="protein sequence ID" value="CAK0782801.1"/>
    <property type="molecule type" value="Genomic_DNA"/>
</dbReference>
<feature type="region of interest" description="Disordered" evidence="6">
    <location>
        <begin position="1"/>
        <end position="23"/>
    </location>
</feature>
<accession>A0AAV1I7D6</accession>
<gene>
    <name evidence="8" type="ORF">CVIRNUC_005996</name>
</gene>
<sequence length="266" mass="30256">MSPTAGPGYCQEAAQQSEGMPSDFADENVYSLVSKPQNDISRGPRYRSKYAGRLDNKELSFGRREHKKFATMGLAKGKVTSRPEDFLRRHASHAKAAQGILAVHSKHNKMCRKAPLVSRTERPIMGLHSGQNCVHENAVKNIRMHPPPARPQAPRYVQKADYGRVPGYLQHNKAQIAKEKARQDALLLAAEEERASKILPEEERLQLVRQLKLKWAQINTQFLRLPFTLDTPAKRRRKEVYEAQLAQIEKDIRLLQHNEKIVVTGD</sequence>
<organism evidence="8 9">
    <name type="scientific">Coccomyxa viridis</name>
    <dbReference type="NCBI Taxonomy" id="1274662"/>
    <lineage>
        <taxon>Eukaryota</taxon>
        <taxon>Viridiplantae</taxon>
        <taxon>Chlorophyta</taxon>
        <taxon>core chlorophytes</taxon>
        <taxon>Trebouxiophyceae</taxon>
        <taxon>Trebouxiophyceae incertae sedis</taxon>
        <taxon>Coccomyxaceae</taxon>
        <taxon>Coccomyxa</taxon>
    </lineage>
</organism>
<keyword evidence="9" id="KW-1185">Reference proteome</keyword>
<dbReference type="PANTHER" id="PTHR21490:SF0">
    <property type="entry name" value="ENKURIN"/>
    <property type="match status" value="1"/>
</dbReference>